<proteinExistence type="predicted"/>
<evidence type="ECO:0000313" key="2">
    <source>
        <dbReference type="EMBL" id="WEB41887.1"/>
    </source>
</evidence>
<dbReference type="RefSeq" id="WP_275308725.1">
    <property type="nucleotide sequence ID" value="NZ_CP095749.1"/>
</dbReference>
<accession>A0ABY8AA81</accession>
<dbReference type="SUPFAM" id="SSF53474">
    <property type="entry name" value="alpha/beta-Hydrolases"/>
    <property type="match status" value="1"/>
</dbReference>
<name>A0ABY8AA81_9ACTN</name>
<dbReference type="InterPro" id="IPR000073">
    <property type="entry name" value="AB_hydrolase_1"/>
</dbReference>
<dbReference type="PANTHER" id="PTHR43433">
    <property type="entry name" value="HYDROLASE, ALPHA/BETA FOLD FAMILY PROTEIN"/>
    <property type="match status" value="1"/>
</dbReference>
<dbReference type="InterPro" id="IPR029058">
    <property type="entry name" value="AB_hydrolase_fold"/>
</dbReference>
<dbReference type="Pfam" id="PF00561">
    <property type="entry name" value="Abhydrolase_1"/>
    <property type="match status" value="1"/>
</dbReference>
<dbReference type="GO" id="GO:0016787">
    <property type="term" value="F:hydrolase activity"/>
    <property type="evidence" value="ECO:0007669"/>
    <property type="project" value="UniProtKB-KW"/>
</dbReference>
<feature type="domain" description="AB hydrolase-1" evidence="1">
    <location>
        <begin position="32"/>
        <end position="279"/>
    </location>
</feature>
<dbReference type="Gene3D" id="3.40.50.1820">
    <property type="entry name" value="alpha/beta hydrolase"/>
    <property type="match status" value="1"/>
</dbReference>
<evidence type="ECO:0000259" key="1">
    <source>
        <dbReference type="Pfam" id="PF00561"/>
    </source>
</evidence>
<dbReference type="EMBL" id="CP095749">
    <property type="protein sequence ID" value="WEB41887.1"/>
    <property type="molecule type" value="Genomic_DNA"/>
</dbReference>
<evidence type="ECO:0000313" key="3">
    <source>
        <dbReference type="Proteomes" id="UP001218629"/>
    </source>
</evidence>
<sequence length="306" mass="32973">MPQRETGVEERFVDAAPGVRLWTEQRGPADAPPLLLVMGAQATGVGWPEPLVDALAARHRVIRYDHRDTGRSTWSFEDRPYRIADLADDVSAVLDGLGVARAHLVGMSLGGMLVQMVLADHPERLLSATLMGTCALSTAPYTRPDGGTVPVAELPGIAPEVLEMWARPVADHGEQAEIERRVEHWRVLAGDRLPFDAAYYRALERRVVAHTGHYRPGTAHGRADDGGMLRTEELARNEVPTLVLSGPAEPVFPPPHPQHLAQAIRGAEVVEIPGMGHALPPEVHRPLAEAILAHTGAAHGAATGAR</sequence>
<reference evidence="2 3" key="1">
    <citation type="submission" date="2022-03" db="EMBL/GenBank/DDBJ databases">
        <title>Streptomyces yunnanensis P86,complete genome.</title>
        <authorList>
            <person name="Chen S."/>
            <person name="Zhang Q."/>
        </authorList>
    </citation>
    <scope>NUCLEOTIDE SEQUENCE [LARGE SCALE GENOMIC DNA]</scope>
    <source>
        <strain evidence="2 3">P86</strain>
    </source>
</reference>
<dbReference type="PANTHER" id="PTHR43433:SF5">
    <property type="entry name" value="AB HYDROLASE-1 DOMAIN-CONTAINING PROTEIN"/>
    <property type="match status" value="1"/>
</dbReference>
<keyword evidence="2" id="KW-0378">Hydrolase</keyword>
<dbReference type="Proteomes" id="UP001218629">
    <property type="component" value="Chromosome"/>
</dbReference>
<keyword evidence="3" id="KW-1185">Reference proteome</keyword>
<organism evidence="2 3">
    <name type="scientific">Streptomyces yunnanensis</name>
    <dbReference type="NCBI Taxonomy" id="156453"/>
    <lineage>
        <taxon>Bacteria</taxon>
        <taxon>Bacillati</taxon>
        <taxon>Actinomycetota</taxon>
        <taxon>Actinomycetes</taxon>
        <taxon>Kitasatosporales</taxon>
        <taxon>Streptomycetaceae</taxon>
        <taxon>Streptomyces</taxon>
    </lineage>
</organism>
<gene>
    <name evidence="2" type="ORF">MOV08_23235</name>
</gene>
<protein>
    <submittedName>
        <fullName evidence="2">Alpha/beta fold hydrolase</fullName>
    </submittedName>
</protein>
<dbReference type="InterPro" id="IPR050471">
    <property type="entry name" value="AB_hydrolase"/>
</dbReference>